<evidence type="ECO:0000313" key="6">
    <source>
        <dbReference type="Proteomes" id="UP001255416"/>
    </source>
</evidence>
<proteinExistence type="predicted"/>
<evidence type="ECO:0000259" key="4">
    <source>
        <dbReference type="PROSITE" id="PS50043"/>
    </source>
</evidence>
<dbReference type="Proteomes" id="UP001255416">
    <property type="component" value="Unassembled WGS sequence"/>
</dbReference>
<dbReference type="Gene3D" id="1.10.10.10">
    <property type="entry name" value="Winged helix-like DNA-binding domain superfamily/Winged helix DNA-binding domain"/>
    <property type="match status" value="1"/>
</dbReference>
<feature type="domain" description="HTH luxR-type" evidence="4">
    <location>
        <begin position="130"/>
        <end position="195"/>
    </location>
</feature>
<dbReference type="SMART" id="SM00421">
    <property type="entry name" value="HTH_LUXR"/>
    <property type="match status" value="1"/>
</dbReference>
<dbReference type="PRINTS" id="PR00038">
    <property type="entry name" value="HTHLUXR"/>
</dbReference>
<gene>
    <name evidence="5" type="ORF">QO231_25230</name>
</gene>
<evidence type="ECO:0000256" key="3">
    <source>
        <dbReference type="ARBA" id="ARBA00023163"/>
    </source>
</evidence>
<dbReference type="PROSITE" id="PS50043">
    <property type="entry name" value="HTH_LUXR_2"/>
    <property type="match status" value="1"/>
</dbReference>
<keyword evidence="1" id="KW-0805">Transcription regulation</keyword>
<dbReference type="PANTHER" id="PTHR44688:SF16">
    <property type="entry name" value="DNA-BINDING TRANSCRIPTIONAL ACTIVATOR DEVR_DOSR"/>
    <property type="match status" value="1"/>
</dbReference>
<keyword evidence="3" id="KW-0804">Transcription</keyword>
<dbReference type="PANTHER" id="PTHR44688">
    <property type="entry name" value="DNA-BINDING TRANSCRIPTIONAL ACTIVATOR DEVR_DOSR"/>
    <property type="match status" value="1"/>
</dbReference>
<sequence length="197" mass="21705">MTDIPDDWTGTDVVLFFSDSCDIDEIGISDFQLRFQTARIVLLMSSSVPEEVINALTPRIDALIMDDRSLQTLTGFLTVVQEGFSISPTNVPLTSAQPCVLPFQSSEPLSPAVGLDNDPGSQAVSTNSDASIILGRLSPREREVLRRLRNGQSNKDIAKQLDIVESTVKVHLRGCFRKIRVQNRTQAAVWAAQHLPE</sequence>
<keyword evidence="2" id="KW-0238">DNA-binding</keyword>
<dbReference type="SUPFAM" id="SSF46894">
    <property type="entry name" value="C-terminal effector domain of the bipartite response regulators"/>
    <property type="match status" value="1"/>
</dbReference>
<dbReference type="RefSeq" id="WP_316782830.1">
    <property type="nucleotide sequence ID" value="NZ_JASMWN010000048.1"/>
</dbReference>
<dbReference type="CDD" id="cd06170">
    <property type="entry name" value="LuxR_C_like"/>
    <property type="match status" value="1"/>
</dbReference>
<organism evidence="5 6">
    <name type="scientific">Sedimentitalea todarodis</name>
    <dbReference type="NCBI Taxonomy" id="1631240"/>
    <lineage>
        <taxon>Bacteria</taxon>
        <taxon>Pseudomonadati</taxon>
        <taxon>Pseudomonadota</taxon>
        <taxon>Alphaproteobacteria</taxon>
        <taxon>Rhodobacterales</taxon>
        <taxon>Paracoccaceae</taxon>
        <taxon>Sedimentitalea</taxon>
    </lineage>
</organism>
<dbReference type="Pfam" id="PF00196">
    <property type="entry name" value="GerE"/>
    <property type="match status" value="1"/>
</dbReference>
<name>A0ABU3VLZ3_9RHOB</name>
<dbReference type="InterPro" id="IPR036388">
    <property type="entry name" value="WH-like_DNA-bd_sf"/>
</dbReference>
<dbReference type="EMBL" id="JASMWN010000048">
    <property type="protein sequence ID" value="MDU9007123.1"/>
    <property type="molecule type" value="Genomic_DNA"/>
</dbReference>
<dbReference type="InterPro" id="IPR016032">
    <property type="entry name" value="Sig_transdc_resp-reg_C-effctor"/>
</dbReference>
<keyword evidence="6" id="KW-1185">Reference proteome</keyword>
<dbReference type="InterPro" id="IPR000792">
    <property type="entry name" value="Tscrpt_reg_LuxR_C"/>
</dbReference>
<reference evidence="6" key="1">
    <citation type="submission" date="2023-05" db="EMBL/GenBank/DDBJ databases">
        <title>Sedimentitalea sp. nov. JM2-8.</title>
        <authorList>
            <person name="Huang J."/>
        </authorList>
    </citation>
    <scope>NUCLEOTIDE SEQUENCE [LARGE SCALE GENOMIC DNA]</scope>
    <source>
        <strain evidence="6">KHS03</strain>
    </source>
</reference>
<evidence type="ECO:0000256" key="1">
    <source>
        <dbReference type="ARBA" id="ARBA00023015"/>
    </source>
</evidence>
<evidence type="ECO:0000256" key="2">
    <source>
        <dbReference type="ARBA" id="ARBA00023125"/>
    </source>
</evidence>
<evidence type="ECO:0000313" key="5">
    <source>
        <dbReference type="EMBL" id="MDU9007123.1"/>
    </source>
</evidence>
<comment type="caution">
    <text evidence="5">The sequence shown here is derived from an EMBL/GenBank/DDBJ whole genome shotgun (WGS) entry which is preliminary data.</text>
</comment>
<accession>A0ABU3VLZ3</accession>
<protein>
    <submittedName>
        <fullName evidence="5">LuxR C-terminal-related transcriptional regulator</fullName>
    </submittedName>
</protein>